<dbReference type="AlphaFoldDB" id="A0A8T9SY51"/>
<proteinExistence type="predicted"/>
<name>A0A8T9SY51_9BACT</name>
<keyword evidence="2" id="KW-1185">Reference proteome</keyword>
<dbReference type="RefSeq" id="WP_245096721.1">
    <property type="nucleotide sequence ID" value="NZ_CP095053.1"/>
</dbReference>
<reference evidence="1 2" key="1">
    <citation type="submission" date="2022-04" db="EMBL/GenBank/DDBJ databases">
        <title>Hymenobacter sp. isolated from the air.</title>
        <authorList>
            <person name="Won M."/>
            <person name="Lee C.-M."/>
            <person name="Woen H.-Y."/>
            <person name="Kwon S.-W."/>
        </authorList>
    </citation>
    <scope>NUCLEOTIDE SEQUENCE [LARGE SCALE GENOMIC DNA]</scope>
    <source>
        <strain evidence="2">5413 J-13</strain>
    </source>
</reference>
<evidence type="ECO:0000313" key="1">
    <source>
        <dbReference type="EMBL" id="UOR07172.1"/>
    </source>
</evidence>
<dbReference type="Proteomes" id="UP000829925">
    <property type="component" value="Chromosome"/>
</dbReference>
<evidence type="ECO:0000313" key="2">
    <source>
        <dbReference type="Proteomes" id="UP000829925"/>
    </source>
</evidence>
<gene>
    <name evidence="1" type="ORF">MUN82_08755</name>
</gene>
<accession>A0A8T9SY51</accession>
<organism evidence="1 2">
    <name type="scientific">Hymenobacter aerilatus</name>
    <dbReference type="NCBI Taxonomy" id="2932251"/>
    <lineage>
        <taxon>Bacteria</taxon>
        <taxon>Pseudomonadati</taxon>
        <taxon>Bacteroidota</taxon>
        <taxon>Cytophagia</taxon>
        <taxon>Cytophagales</taxon>
        <taxon>Hymenobacteraceae</taxon>
        <taxon>Hymenobacter</taxon>
    </lineage>
</organism>
<dbReference type="EMBL" id="CP095053">
    <property type="protein sequence ID" value="UOR07172.1"/>
    <property type="molecule type" value="Genomic_DNA"/>
</dbReference>
<protein>
    <submittedName>
        <fullName evidence="1">Uncharacterized protein</fullName>
    </submittedName>
</protein>
<dbReference type="KEGG" id="haei:MUN82_08755"/>
<sequence>MSKRLTPERLAEDYVEFNLNNYMLVKVTEEGYKAWHEREVVWRNRLPTTVSKEIRQVPTIEELKAKADANGYTKFQGWHFVQIFGPSTTLGTNPFHATVLLKKEDLVVQPTL</sequence>